<dbReference type="RefSeq" id="XP_004339281.1">
    <property type="nucleotide sequence ID" value="XM_004339233.1"/>
</dbReference>
<feature type="compositionally biased region" description="Low complexity" evidence="1">
    <location>
        <begin position="97"/>
        <end position="117"/>
    </location>
</feature>
<feature type="transmembrane region" description="Helical" evidence="2">
    <location>
        <begin position="157"/>
        <end position="176"/>
    </location>
</feature>
<organism evidence="3 4">
    <name type="scientific">Acanthamoeba castellanii (strain ATCC 30010 / Neff)</name>
    <dbReference type="NCBI Taxonomy" id="1257118"/>
    <lineage>
        <taxon>Eukaryota</taxon>
        <taxon>Amoebozoa</taxon>
        <taxon>Discosea</taxon>
        <taxon>Longamoebia</taxon>
        <taxon>Centramoebida</taxon>
        <taxon>Acanthamoebidae</taxon>
        <taxon>Acanthamoeba</taxon>
    </lineage>
</organism>
<keyword evidence="2" id="KW-0812">Transmembrane</keyword>
<dbReference type="GeneID" id="14917864"/>
<proteinExistence type="predicted"/>
<gene>
    <name evidence="3" type="ORF">ACA1_059850</name>
</gene>
<keyword evidence="2" id="KW-1133">Transmembrane helix</keyword>
<evidence type="ECO:0000313" key="4">
    <source>
        <dbReference type="Proteomes" id="UP000011083"/>
    </source>
</evidence>
<dbReference type="KEGG" id="acan:ACA1_059850"/>
<protein>
    <recommendedName>
        <fullName evidence="5">Transmembrane protein</fullName>
    </recommendedName>
</protein>
<feature type="compositionally biased region" description="Acidic residues" evidence="1">
    <location>
        <begin position="19"/>
        <end position="38"/>
    </location>
</feature>
<dbReference type="EMBL" id="KB007974">
    <property type="protein sequence ID" value="ELR17268.1"/>
    <property type="molecule type" value="Genomic_DNA"/>
</dbReference>
<evidence type="ECO:0000256" key="1">
    <source>
        <dbReference type="SAM" id="MobiDB-lite"/>
    </source>
</evidence>
<feature type="transmembrane region" description="Helical" evidence="2">
    <location>
        <begin position="207"/>
        <end position="225"/>
    </location>
</feature>
<evidence type="ECO:0000256" key="2">
    <source>
        <dbReference type="SAM" id="Phobius"/>
    </source>
</evidence>
<accession>L8GXG9</accession>
<keyword evidence="4" id="KW-1185">Reference proteome</keyword>
<keyword evidence="2" id="KW-0472">Membrane</keyword>
<name>L8GXG9_ACACF</name>
<feature type="transmembrane region" description="Helical" evidence="2">
    <location>
        <begin position="182"/>
        <end position="200"/>
    </location>
</feature>
<evidence type="ECO:0000313" key="3">
    <source>
        <dbReference type="EMBL" id="ELR17268.1"/>
    </source>
</evidence>
<dbReference type="Proteomes" id="UP000011083">
    <property type="component" value="Unassembled WGS sequence"/>
</dbReference>
<feature type="region of interest" description="Disordered" evidence="1">
    <location>
        <begin position="92"/>
        <end position="117"/>
    </location>
</feature>
<feature type="region of interest" description="Disordered" evidence="1">
    <location>
        <begin position="19"/>
        <end position="73"/>
    </location>
</feature>
<dbReference type="VEuPathDB" id="AmoebaDB:ACA1_059850"/>
<reference evidence="3 4" key="1">
    <citation type="journal article" date="2013" name="Genome Biol.">
        <title>Genome of Acanthamoeba castellanii highlights extensive lateral gene transfer and early evolution of tyrosine kinase signaling.</title>
        <authorList>
            <person name="Clarke M."/>
            <person name="Lohan A.J."/>
            <person name="Liu B."/>
            <person name="Lagkouvardos I."/>
            <person name="Roy S."/>
            <person name="Zafar N."/>
            <person name="Bertelli C."/>
            <person name="Schilde C."/>
            <person name="Kianianmomeni A."/>
            <person name="Burglin T.R."/>
            <person name="Frech C."/>
            <person name="Turcotte B."/>
            <person name="Kopec K.O."/>
            <person name="Synnott J.M."/>
            <person name="Choo C."/>
            <person name="Paponov I."/>
            <person name="Finkler A."/>
            <person name="Soon Heng Tan C."/>
            <person name="Hutchins A.P."/>
            <person name="Weinmeier T."/>
            <person name="Rattei T."/>
            <person name="Chu J.S."/>
            <person name="Gimenez G."/>
            <person name="Irimia M."/>
            <person name="Rigden D.J."/>
            <person name="Fitzpatrick D.A."/>
            <person name="Lorenzo-Morales J."/>
            <person name="Bateman A."/>
            <person name="Chiu C.H."/>
            <person name="Tang P."/>
            <person name="Hegemann P."/>
            <person name="Fromm H."/>
            <person name="Raoult D."/>
            <person name="Greub G."/>
            <person name="Miranda-Saavedra D."/>
            <person name="Chen N."/>
            <person name="Nash P."/>
            <person name="Ginger M.L."/>
            <person name="Horn M."/>
            <person name="Schaap P."/>
            <person name="Caler L."/>
            <person name="Loftus B."/>
        </authorList>
    </citation>
    <scope>NUCLEOTIDE SEQUENCE [LARGE SCALE GENOMIC DNA]</scope>
    <source>
        <strain evidence="3 4">Neff</strain>
    </source>
</reference>
<feature type="transmembrane region" description="Helical" evidence="2">
    <location>
        <begin position="231"/>
        <end position="255"/>
    </location>
</feature>
<dbReference type="AlphaFoldDB" id="L8GXG9"/>
<sequence>MKLGAVKAQPAEIDWAAEFGEDEDEFTVEETPEEDVEVEILLKENRQKGRASQNGDEQDKKQQPQPSYSIRNGDMKLTSALAVPAKSAMSIGRAGGASTTTSNDAVSTTSSAASSSYSMDGSEARYAAPMPRIDLDTHQVVEPSPYGAFIEIRTMAATIKIIALVHLMMCLVYILLPTFKWMIFPNLGVAAVGLWGAFAYSARLTLAFMTLVCLNVMLMVVFMLLELLNHTIQGSILVIGFLFLVGELFILNYCYQFWKKLPSEGFFTSFRQFFSSNEARIGGFAMDEEEGAGL</sequence>
<evidence type="ECO:0008006" key="5">
    <source>
        <dbReference type="Google" id="ProtNLM"/>
    </source>
</evidence>